<keyword evidence="4" id="KW-1185">Reference proteome</keyword>
<dbReference type="Proteomes" id="UP000217758">
    <property type="component" value="Chromosome"/>
</dbReference>
<dbReference type="Gene3D" id="3.90.180.10">
    <property type="entry name" value="Medium-chain alcohol dehydrogenases, catalytic domain"/>
    <property type="match status" value="1"/>
</dbReference>
<gene>
    <name evidence="3" type="ORF">SRT_14890</name>
</gene>
<dbReference type="InterPro" id="IPR051603">
    <property type="entry name" value="Zinc-ADH_QOR/CCCR"/>
</dbReference>
<dbReference type="Pfam" id="PF00107">
    <property type="entry name" value="ADH_zinc_N"/>
    <property type="match status" value="1"/>
</dbReference>
<proteinExistence type="predicted"/>
<dbReference type="Pfam" id="PF08240">
    <property type="entry name" value="ADH_N"/>
    <property type="match status" value="1"/>
</dbReference>
<evidence type="ECO:0000256" key="1">
    <source>
        <dbReference type="ARBA" id="ARBA00022857"/>
    </source>
</evidence>
<dbReference type="InterPro" id="IPR036291">
    <property type="entry name" value="NAD(P)-bd_dom_sf"/>
</dbReference>
<dbReference type="InterPro" id="IPR011032">
    <property type="entry name" value="GroES-like_sf"/>
</dbReference>
<evidence type="ECO:0000313" key="3">
    <source>
        <dbReference type="EMBL" id="BAQ24750.1"/>
    </source>
</evidence>
<dbReference type="InterPro" id="IPR013149">
    <property type="entry name" value="ADH-like_C"/>
</dbReference>
<reference evidence="3 4" key="1">
    <citation type="journal article" date="2016" name="Microbiol. Immunol.">
        <title>Complete genome sequence of Streptococcus troglodytae TKU31 isolated from the oral cavity of a chimpanzee (Pan troglodytes).</title>
        <authorList>
            <person name="Okamoto M."/>
            <person name="Naito M."/>
            <person name="Miyanohara M."/>
            <person name="Imai S."/>
            <person name="Nomura Y."/>
            <person name="Saito W."/>
            <person name="Momoi Y."/>
            <person name="Takada K."/>
            <person name="Miyabe-Nishiwaki T."/>
            <person name="Tomonaga M."/>
            <person name="Hanada N."/>
        </authorList>
    </citation>
    <scope>NUCLEOTIDE SEQUENCE [LARGE SCALE GENOMIC DNA]</scope>
    <source>
        <strain evidence="4">TKU 31</strain>
    </source>
</reference>
<accession>A0A1L7LKW5</accession>
<dbReference type="KEGG" id="strg:SRT_14890"/>
<organism evidence="3 4">
    <name type="scientific">Streptococcus troglodytae</name>
    <dbReference type="NCBI Taxonomy" id="1111760"/>
    <lineage>
        <taxon>Bacteria</taxon>
        <taxon>Bacillati</taxon>
        <taxon>Bacillota</taxon>
        <taxon>Bacilli</taxon>
        <taxon>Lactobacillales</taxon>
        <taxon>Streptococcaceae</taxon>
        <taxon>Streptococcus</taxon>
    </lineage>
</organism>
<dbReference type="InterPro" id="IPR013154">
    <property type="entry name" value="ADH-like_N"/>
</dbReference>
<dbReference type="Gene3D" id="3.40.50.720">
    <property type="entry name" value="NAD(P)-binding Rossmann-like Domain"/>
    <property type="match status" value="1"/>
</dbReference>
<dbReference type="SMART" id="SM00829">
    <property type="entry name" value="PKS_ER"/>
    <property type="match status" value="1"/>
</dbReference>
<evidence type="ECO:0000259" key="2">
    <source>
        <dbReference type="SMART" id="SM00829"/>
    </source>
</evidence>
<keyword evidence="1" id="KW-0521">NADP</keyword>
<sequence length="322" mass="35502">MKAVYIQKKGGPARIIVGSLPVPKVRPKSVLIKVIAASINYVDLFIRSGIYQTNLPNPYILGRDAIGQVVEIGKDVTRFKIGDCVWTNSMGYDGRQGITSEYALIPEERLFLTPKNADSLKLIAAVHSAATAAIVLQDIMKLKPKQKLLIEGAAGHVGSKLVYLANEMGAEVVTTSSLQDFSRFKQLSNAICFDYHDKLLFQKLKSACLDGFDHIVDTSGEIPLQFNCDLLAQKGVISLITAPKDSQFDSRQFYMNCQQMKGFVISHASLEQLQKAGGILNSAFEKGLLLEEDIAVRTFDEAAQAHQLMEDKKKSRKIVLIP</sequence>
<protein>
    <submittedName>
        <fullName evidence="3">Oxidoreductase</fullName>
    </submittedName>
</protein>
<dbReference type="SUPFAM" id="SSF51735">
    <property type="entry name" value="NAD(P)-binding Rossmann-fold domains"/>
    <property type="match status" value="1"/>
</dbReference>
<dbReference type="AlphaFoldDB" id="A0A1L7LKW5"/>
<dbReference type="PANTHER" id="PTHR44154">
    <property type="entry name" value="QUINONE OXIDOREDUCTASE"/>
    <property type="match status" value="1"/>
</dbReference>
<feature type="domain" description="Enoyl reductase (ER)" evidence="2">
    <location>
        <begin position="10"/>
        <end position="320"/>
    </location>
</feature>
<dbReference type="GO" id="GO:0016491">
    <property type="term" value="F:oxidoreductase activity"/>
    <property type="evidence" value="ECO:0007669"/>
    <property type="project" value="InterPro"/>
</dbReference>
<dbReference type="InterPro" id="IPR020843">
    <property type="entry name" value="ER"/>
</dbReference>
<evidence type="ECO:0000313" key="4">
    <source>
        <dbReference type="Proteomes" id="UP000217758"/>
    </source>
</evidence>
<dbReference type="SUPFAM" id="SSF50129">
    <property type="entry name" value="GroES-like"/>
    <property type="match status" value="1"/>
</dbReference>
<name>A0A1L7LKW5_9STRE</name>
<dbReference type="RefSeq" id="WP_128833594.1">
    <property type="nucleotide sequence ID" value="NZ_AP014612.1"/>
</dbReference>
<dbReference type="EMBL" id="AP014612">
    <property type="protein sequence ID" value="BAQ24750.1"/>
    <property type="molecule type" value="Genomic_DNA"/>
</dbReference>
<dbReference type="PANTHER" id="PTHR44154:SF1">
    <property type="entry name" value="QUINONE OXIDOREDUCTASE"/>
    <property type="match status" value="1"/>
</dbReference>